<comment type="similarity">
    <text evidence="7">Belongs to the fluoride channel Fluc/FEX (TC 1.A.43) family.</text>
</comment>
<evidence type="ECO:0000256" key="5">
    <source>
        <dbReference type="ARBA" id="ARBA00022989"/>
    </source>
</evidence>
<organism evidence="10 11">
    <name type="scientific">Salix udensis</name>
    <dbReference type="NCBI Taxonomy" id="889485"/>
    <lineage>
        <taxon>Eukaryota</taxon>
        <taxon>Viridiplantae</taxon>
        <taxon>Streptophyta</taxon>
        <taxon>Embryophyta</taxon>
        <taxon>Tracheophyta</taxon>
        <taxon>Spermatophyta</taxon>
        <taxon>Magnoliopsida</taxon>
        <taxon>eudicotyledons</taxon>
        <taxon>Gunneridae</taxon>
        <taxon>Pentapetalae</taxon>
        <taxon>rosids</taxon>
        <taxon>fabids</taxon>
        <taxon>Malpighiales</taxon>
        <taxon>Salicaceae</taxon>
        <taxon>Saliceae</taxon>
        <taxon>Salix</taxon>
    </lineage>
</organism>
<comment type="subcellular location">
    <subcellularLocation>
        <location evidence="2">Cell membrane</location>
        <topology evidence="2">Multi-pass membrane protein</topology>
    </subcellularLocation>
</comment>
<proteinExistence type="inferred from homology"/>
<comment type="catalytic activity">
    <reaction evidence="8">
        <text>fluoride(in) = fluoride(out)</text>
        <dbReference type="Rhea" id="RHEA:76159"/>
        <dbReference type="ChEBI" id="CHEBI:17051"/>
    </reaction>
    <physiologicalReaction direction="left-to-right" evidence="8">
        <dbReference type="Rhea" id="RHEA:76160"/>
    </physiologicalReaction>
</comment>
<evidence type="ECO:0000256" key="3">
    <source>
        <dbReference type="ARBA" id="ARBA00022475"/>
    </source>
</evidence>
<name>A0AAD6JYY4_9ROSI</name>
<evidence type="ECO:0000313" key="10">
    <source>
        <dbReference type="EMBL" id="KAJ6412699.1"/>
    </source>
</evidence>
<reference evidence="10 11" key="1">
    <citation type="journal article" date="2023" name="Int. J. Mol. Sci.">
        <title>De Novo Assembly and Annotation of 11 Diverse Shrub Willow (Salix) Genomes Reveals Novel Gene Organization in Sex-Linked Regions.</title>
        <authorList>
            <person name="Hyden B."/>
            <person name="Feng K."/>
            <person name="Yates T.B."/>
            <person name="Jawdy S."/>
            <person name="Cereghino C."/>
            <person name="Smart L.B."/>
            <person name="Muchero W."/>
        </authorList>
    </citation>
    <scope>NUCLEOTIDE SEQUENCE [LARGE SCALE GENOMIC DNA]</scope>
    <source>
        <tissue evidence="10">Shoot tip</tissue>
    </source>
</reference>
<comment type="caution">
    <text evidence="10">The sequence shown here is derived from an EMBL/GenBank/DDBJ whole genome shotgun (WGS) entry which is preliminary data.</text>
</comment>
<evidence type="ECO:0000256" key="8">
    <source>
        <dbReference type="ARBA" id="ARBA00035585"/>
    </source>
</evidence>
<keyword evidence="4" id="KW-0812">Transmembrane</keyword>
<dbReference type="EMBL" id="JAPFFJ010000013">
    <property type="protein sequence ID" value="KAJ6412699.1"/>
    <property type="molecule type" value="Genomic_DNA"/>
</dbReference>
<accession>A0AAD6JYY4</accession>
<keyword evidence="11" id="KW-1185">Reference proteome</keyword>
<protein>
    <submittedName>
        <fullName evidence="10">Uncharacterized protein</fullName>
    </submittedName>
</protein>
<evidence type="ECO:0000256" key="1">
    <source>
        <dbReference type="ARBA" id="ARBA00002598"/>
    </source>
</evidence>
<evidence type="ECO:0000313" key="11">
    <source>
        <dbReference type="Proteomes" id="UP001162972"/>
    </source>
</evidence>
<feature type="region of interest" description="Disordered" evidence="9">
    <location>
        <begin position="56"/>
        <end position="77"/>
    </location>
</feature>
<dbReference type="GO" id="GO:0005886">
    <property type="term" value="C:plasma membrane"/>
    <property type="evidence" value="ECO:0007669"/>
    <property type="project" value="UniProtKB-SubCell"/>
</dbReference>
<dbReference type="PANTHER" id="PTHR28259:SF1">
    <property type="entry name" value="FLUORIDE EXPORT PROTEIN 1-RELATED"/>
    <property type="match status" value="1"/>
</dbReference>
<gene>
    <name evidence="10" type="ORF">OIU84_005696</name>
</gene>
<comment type="function">
    <text evidence="1">Fluoride channel required for the rapid expulsion of cytoplasmic fluoride.</text>
</comment>
<dbReference type="GO" id="GO:1903425">
    <property type="term" value="F:fluoride transmembrane transporter activity"/>
    <property type="evidence" value="ECO:0007669"/>
    <property type="project" value="TreeGrafter"/>
</dbReference>
<evidence type="ECO:0000256" key="2">
    <source>
        <dbReference type="ARBA" id="ARBA00004651"/>
    </source>
</evidence>
<keyword evidence="3" id="KW-1003">Cell membrane</keyword>
<feature type="non-terminal residue" evidence="10">
    <location>
        <position position="1"/>
    </location>
</feature>
<dbReference type="AlphaFoldDB" id="A0AAD6JYY4"/>
<dbReference type="PANTHER" id="PTHR28259">
    <property type="entry name" value="FLUORIDE EXPORT PROTEIN 1-RELATED"/>
    <property type="match status" value="1"/>
</dbReference>
<evidence type="ECO:0000256" key="4">
    <source>
        <dbReference type="ARBA" id="ARBA00022692"/>
    </source>
</evidence>
<sequence length="175" mass="19200">MDCGTNESEPNPRESFRQTSSVSSSVRRRSLSLSRNISFHVDDDIESENVSEAGDIGDRALHSKRHSESGSTRLSIDSGLENALNTRSPVSPLPEEIVFSISTDAVVCSKEKQEDKEKALVLPPVLEYTSCLVYLAFFGILGVLTRYLLQKLFGPGVAGVTSDNYPLYLDLPSNM</sequence>
<keyword evidence="6" id="KW-0472">Membrane</keyword>
<feature type="region of interest" description="Disordered" evidence="9">
    <location>
        <begin position="1"/>
        <end position="31"/>
    </location>
</feature>
<evidence type="ECO:0000256" key="6">
    <source>
        <dbReference type="ARBA" id="ARBA00023136"/>
    </source>
</evidence>
<evidence type="ECO:0000256" key="7">
    <source>
        <dbReference type="ARBA" id="ARBA00035120"/>
    </source>
</evidence>
<dbReference type="InterPro" id="IPR003691">
    <property type="entry name" value="FluC"/>
</dbReference>
<dbReference type="Proteomes" id="UP001162972">
    <property type="component" value="Chromosome 5"/>
</dbReference>
<evidence type="ECO:0000256" key="9">
    <source>
        <dbReference type="SAM" id="MobiDB-lite"/>
    </source>
</evidence>
<feature type="compositionally biased region" description="Low complexity" evidence="9">
    <location>
        <begin position="20"/>
        <end position="31"/>
    </location>
</feature>
<keyword evidence="5" id="KW-1133">Transmembrane helix</keyword>